<dbReference type="InterPro" id="IPR013785">
    <property type="entry name" value="Aldolase_TIM"/>
</dbReference>
<dbReference type="PANTHER" id="PTHR43090">
    <property type="entry name" value="1-(5-PHOSPHORIBOSYL)-5-[(5-PHOSPHORIBOSYLAMINO)METHYLIDENEAMINO] IMIDAZOLE-4-CARBOXAMIDE ISOMERASE"/>
    <property type="match status" value="1"/>
</dbReference>
<dbReference type="GO" id="GO:0003949">
    <property type="term" value="F:1-(5-phosphoribosyl)-5-[(5-phosphoribosylamino)methylideneamino]imidazole-4-carboxamide isomerase activity"/>
    <property type="evidence" value="ECO:0007669"/>
    <property type="project" value="UniProtKB-EC"/>
</dbReference>
<dbReference type="EC" id="5.3.1.16" evidence="5 12"/>
<comment type="subcellular location">
    <subcellularLocation>
        <location evidence="2 12 14">Cytoplasm</location>
    </subcellularLocation>
</comment>
<evidence type="ECO:0000256" key="12">
    <source>
        <dbReference type="HAMAP-Rule" id="MF_01014"/>
    </source>
</evidence>
<comment type="caution">
    <text evidence="15">The sequence shown here is derived from an EMBL/GenBank/DDBJ whole genome shotgun (WGS) entry which is preliminary data.</text>
</comment>
<keyword evidence="16" id="KW-1185">Reference proteome</keyword>
<evidence type="ECO:0000256" key="1">
    <source>
        <dbReference type="ARBA" id="ARBA00000901"/>
    </source>
</evidence>
<dbReference type="HAMAP" id="MF_01014">
    <property type="entry name" value="HisA"/>
    <property type="match status" value="1"/>
</dbReference>
<keyword evidence="7 12" id="KW-0963">Cytoplasm</keyword>
<comment type="similarity">
    <text evidence="4 12 13">Belongs to the HisA/HisF family.</text>
</comment>
<evidence type="ECO:0000256" key="6">
    <source>
        <dbReference type="ARBA" id="ARBA00018464"/>
    </source>
</evidence>
<dbReference type="RefSeq" id="WP_274454705.1">
    <property type="nucleotide sequence ID" value="NZ_CP067097.1"/>
</dbReference>
<dbReference type="InterPro" id="IPR023016">
    <property type="entry name" value="HisA/PriA"/>
</dbReference>
<evidence type="ECO:0000313" key="15">
    <source>
        <dbReference type="EMBL" id="MDQ0190038.1"/>
    </source>
</evidence>
<proteinExistence type="inferred from homology"/>
<keyword evidence="8 12" id="KW-0028">Amino-acid biosynthesis</keyword>
<evidence type="ECO:0000256" key="10">
    <source>
        <dbReference type="ARBA" id="ARBA00023235"/>
    </source>
</evidence>
<dbReference type="CDD" id="cd04732">
    <property type="entry name" value="HisA"/>
    <property type="match status" value="1"/>
</dbReference>
<dbReference type="NCBIfam" id="TIGR00007">
    <property type="entry name" value="1-(5-phosphoribosyl)-5-[(5-phosphoribosylamino)methylideneamino]imidazole-4-carboxamide isomerase"/>
    <property type="match status" value="1"/>
</dbReference>
<comment type="catalytic activity">
    <reaction evidence="1 12 14">
        <text>1-(5-phospho-beta-D-ribosyl)-5-[(5-phospho-beta-D-ribosylamino)methylideneamino]imidazole-4-carboxamide = 5-[(5-phospho-1-deoxy-D-ribulos-1-ylimino)methylamino]-1-(5-phospho-beta-D-ribosyl)imidazole-4-carboxamide</text>
        <dbReference type="Rhea" id="RHEA:15469"/>
        <dbReference type="ChEBI" id="CHEBI:58435"/>
        <dbReference type="ChEBI" id="CHEBI:58525"/>
        <dbReference type="EC" id="5.3.1.16"/>
    </reaction>
</comment>
<keyword evidence="9 12" id="KW-0368">Histidine biosynthesis</keyword>
<dbReference type="SUPFAM" id="SSF51366">
    <property type="entry name" value="Ribulose-phoshate binding barrel"/>
    <property type="match status" value="1"/>
</dbReference>
<evidence type="ECO:0000256" key="5">
    <source>
        <dbReference type="ARBA" id="ARBA00012550"/>
    </source>
</evidence>
<protein>
    <recommendedName>
        <fullName evidence="6 12">1-(5-phosphoribosyl)-5-[(5-phosphoribosylamino)methylideneamino] imidazole-4-carboxamide isomerase</fullName>
        <ecNumber evidence="5 12">5.3.1.16</ecNumber>
    </recommendedName>
    <alternativeName>
        <fullName evidence="11 12">Phosphoribosylformimino-5-aminoimidazole carboxamide ribotide isomerase</fullName>
    </alternativeName>
</protein>
<name>A0ABT9XJS8_9BACL</name>
<reference evidence="15 16" key="1">
    <citation type="submission" date="2023-07" db="EMBL/GenBank/DDBJ databases">
        <title>Genomic Encyclopedia of Type Strains, Phase IV (KMG-IV): sequencing the most valuable type-strain genomes for metagenomic binning, comparative biology and taxonomic classification.</title>
        <authorList>
            <person name="Goeker M."/>
        </authorList>
    </citation>
    <scope>NUCLEOTIDE SEQUENCE [LARGE SCALE GENOMIC DNA]</scope>
    <source>
        <strain evidence="15 16">DSM 4006</strain>
    </source>
</reference>
<feature type="active site" description="Proton acceptor" evidence="12">
    <location>
        <position position="17"/>
    </location>
</feature>
<dbReference type="InterPro" id="IPR006062">
    <property type="entry name" value="His_biosynth"/>
</dbReference>
<evidence type="ECO:0000256" key="4">
    <source>
        <dbReference type="ARBA" id="ARBA00009667"/>
    </source>
</evidence>
<evidence type="ECO:0000256" key="13">
    <source>
        <dbReference type="RuleBase" id="RU003657"/>
    </source>
</evidence>
<comment type="pathway">
    <text evidence="3 12 14">Amino-acid biosynthesis; L-histidine biosynthesis; L-histidine from 5-phospho-alpha-D-ribose 1-diphosphate: step 4/9.</text>
</comment>
<evidence type="ECO:0000256" key="11">
    <source>
        <dbReference type="ARBA" id="ARBA00030547"/>
    </source>
</evidence>
<dbReference type="InterPro" id="IPR044524">
    <property type="entry name" value="Isoase_HisA-like"/>
</dbReference>
<evidence type="ECO:0000256" key="14">
    <source>
        <dbReference type="RuleBase" id="RU003658"/>
    </source>
</evidence>
<dbReference type="PANTHER" id="PTHR43090:SF2">
    <property type="entry name" value="1-(5-PHOSPHORIBOSYL)-5-[(5-PHOSPHORIBOSYLAMINO)METHYLIDENEAMINO] IMIDAZOLE-4-CARBOXAMIDE ISOMERASE"/>
    <property type="match status" value="1"/>
</dbReference>
<dbReference type="EMBL" id="JAUSTP010000013">
    <property type="protein sequence ID" value="MDQ0190038.1"/>
    <property type="molecule type" value="Genomic_DNA"/>
</dbReference>
<gene>
    <name evidence="12" type="primary">hisA</name>
    <name evidence="15" type="ORF">J2S03_001901</name>
</gene>
<accession>A0ABT9XJS8</accession>
<organism evidence="15 16">
    <name type="scientific">Alicyclobacillus cycloheptanicus</name>
    <dbReference type="NCBI Taxonomy" id="1457"/>
    <lineage>
        <taxon>Bacteria</taxon>
        <taxon>Bacillati</taxon>
        <taxon>Bacillota</taxon>
        <taxon>Bacilli</taxon>
        <taxon>Bacillales</taxon>
        <taxon>Alicyclobacillaceae</taxon>
        <taxon>Alicyclobacillus</taxon>
    </lineage>
</organism>
<evidence type="ECO:0000256" key="2">
    <source>
        <dbReference type="ARBA" id="ARBA00004496"/>
    </source>
</evidence>
<dbReference type="InterPro" id="IPR006063">
    <property type="entry name" value="HisA_bact_arch"/>
</dbReference>
<dbReference type="InterPro" id="IPR011060">
    <property type="entry name" value="RibuloseP-bd_barrel"/>
</dbReference>
<dbReference type="Pfam" id="PF00977">
    <property type="entry name" value="His_biosynth"/>
    <property type="match status" value="1"/>
</dbReference>
<sequence length="255" mass="26702">MTADTRRSPFEVYPAIDILGGKCVRLREGDYGQATQYNDDPVAVAHQWLAAGARWIHVVDLDGARDGRSLNEPVIGAIVREATQCGARVQVGGGIRTHQALEAWLAAGVSRCILGTVILDTTFMAEAVRRVGGAHLVAGLDGRDGKLAVRGWLDQTEQSLVDVASALAHLGVQTAIVTDVRRDGTLQGANVAWARDLQRATGMRCIASGGVRGLGDVQAAMQAGLAGIIVGKALYDGRIDLEAALSLAAKGDGVC</sequence>
<evidence type="ECO:0000313" key="16">
    <source>
        <dbReference type="Proteomes" id="UP001232973"/>
    </source>
</evidence>
<evidence type="ECO:0000256" key="9">
    <source>
        <dbReference type="ARBA" id="ARBA00023102"/>
    </source>
</evidence>
<evidence type="ECO:0000256" key="7">
    <source>
        <dbReference type="ARBA" id="ARBA00022490"/>
    </source>
</evidence>
<keyword evidence="10 12" id="KW-0413">Isomerase</keyword>
<dbReference type="Gene3D" id="3.20.20.70">
    <property type="entry name" value="Aldolase class I"/>
    <property type="match status" value="1"/>
</dbReference>
<dbReference type="Proteomes" id="UP001232973">
    <property type="component" value="Unassembled WGS sequence"/>
</dbReference>
<evidence type="ECO:0000256" key="8">
    <source>
        <dbReference type="ARBA" id="ARBA00022605"/>
    </source>
</evidence>
<feature type="active site" description="Proton donor" evidence="12">
    <location>
        <position position="141"/>
    </location>
</feature>
<evidence type="ECO:0000256" key="3">
    <source>
        <dbReference type="ARBA" id="ARBA00005133"/>
    </source>
</evidence>